<comment type="caution">
    <text evidence="1">The sequence shown here is derived from an EMBL/GenBank/DDBJ whole genome shotgun (WGS) entry which is preliminary data.</text>
</comment>
<organism evidence="1 2">
    <name type="scientific">Corynebacterium tuberculostearicum</name>
    <dbReference type="NCBI Taxonomy" id="38304"/>
    <lineage>
        <taxon>Bacteria</taxon>
        <taxon>Bacillati</taxon>
        <taxon>Actinomycetota</taxon>
        <taxon>Actinomycetes</taxon>
        <taxon>Mycobacteriales</taxon>
        <taxon>Corynebacteriaceae</taxon>
        <taxon>Corynebacterium</taxon>
    </lineage>
</organism>
<protein>
    <submittedName>
        <fullName evidence="1">Uncharacterized protein</fullName>
    </submittedName>
</protein>
<gene>
    <name evidence="1" type="ORF">JDP02_07380</name>
</gene>
<keyword evidence="2" id="KW-1185">Reference proteome</keyword>
<evidence type="ECO:0000313" key="2">
    <source>
        <dbReference type="Proteomes" id="UP000603369"/>
    </source>
</evidence>
<evidence type="ECO:0000313" key="1">
    <source>
        <dbReference type="EMBL" id="MBK3428331.1"/>
    </source>
</evidence>
<dbReference type="EMBL" id="JAEHFL010000010">
    <property type="protein sequence ID" value="MBK3428331.1"/>
    <property type="molecule type" value="Genomic_DNA"/>
</dbReference>
<dbReference type="Proteomes" id="UP000603369">
    <property type="component" value="Unassembled WGS sequence"/>
</dbReference>
<dbReference type="AlphaFoldDB" id="A0A8I1L848"/>
<reference evidence="1 2" key="1">
    <citation type="submission" date="2020-12" db="EMBL/GenBank/DDBJ databases">
        <title>Draft genome sequence of the commensal strain Corynebacterium tuberculostearicum MFP09/CIP 102622 isolated from human skin.</title>
        <authorList>
            <person name="Boukerb A.M."/>
            <person name="Janvier X."/>
            <person name="Feuilloley M.G.J."/>
            <person name="Groboillot A."/>
        </authorList>
    </citation>
    <scope>NUCLEOTIDE SEQUENCE [LARGE SCALE GENOMIC DNA]</scope>
    <source>
        <strain evidence="1 2">CIP 102622</strain>
    </source>
</reference>
<proteinExistence type="predicted"/>
<sequence length="222" mass="24257">MSTLDMSTPLYCQYFTAELEVDDLAQVTETLKQGKQVADTILSMSTAALYNHVISFTGPQGLITEREINVLTAFNSMSVATAPVRVTFVTLADTYGNRAGLTRIQGGESARGLIPLTRSVNEATVADMSATTPGLTINLPNSVHDDLIIRCTTFDPDGCVPEAKDEFPGVDYCPSLYHLLRDEPSPGIDITHDIIRALLPYRGIHMEVEPRILDGDVDIERL</sequence>
<accession>A0A8I1L848</accession>
<dbReference type="RefSeq" id="WP_005323141.1">
    <property type="nucleotide sequence ID" value="NZ_CP073092.1"/>
</dbReference>
<name>A0A8I1L848_9CORY</name>